<evidence type="ECO:0000256" key="3">
    <source>
        <dbReference type="ARBA" id="ARBA00022679"/>
    </source>
</evidence>
<dbReference type="OrthoDB" id="5291101at2"/>
<dbReference type="PANTHER" id="PTHR43179">
    <property type="entry name" value="RHAMNOSYLTRANSFERASE WBBL"/>
    <property type="match status" value="1"/>
</dbReference>
<dbReference type="InterPro" id="IPR029044">
    <property type="entry name" value="Nucleotide-diphossugar_trans"/>
</dbReference>
<organism evidence="5 6">
    <name type="scientific">Motilimonas pumila</name>
    <dbReference type="NCBI Taxonomy" id="2303987"/>
    <lineage>
        <taxon>Bacteria</taxon>
        <taxon>Pseudomonadati</taxon>
        <taxon>Pseudomonadota</taxon>
        <taxon>Gammaproteobacteria</taxon>
        <taxon>Alteromonadales</taxon>
        <taxon>Alteromonadales genera incertae sedis</taxon>
        <taxon>Motilimonas</taxon>
    </lineage>
</organism>
<evidence type="ECO:0000313" key="5">
    <source>
        <dbReference type="EMBL" id="RJG50617.1"/>
    </source>
</evidence>
<accession>A0A418YJ28</accession>
<dbReference type="AlphaFoldDB" id="A0A418YJ28"/>
<dbReference type="GO" id="GO:0016757">
    <property type="term" value="F:glycosyltransferase activity"/>
    <property type="evidence" value="ECO:0007669"/>
    <property type="project" value="UniProtKB-KW"/>
</dbReference>
<name>A0A418YJ28_9GAMM</name>
<evidence type="ECO:0000256" key="1">
    <source>
        <dbReference type="ARBA" id="ARBA00006739"/>
    </source>
</evidence>
<gene>
    <name evidence="5" type="ORF">D1Z90_03860</name>
</gene>
<sequence>MSIYISIISHGHESMIIENSELLSINRLENVKLIIKDNTPSAALAAHCKNENIIYLRSDKKYGFGENNNHIFKHCKTLGIKNSDWFFIVNPDVSITVSEFKRLIFELKNHKSGIFAPHLYKDFSFEKDELSLRKFPNIKSLVKLFIKKPVCEPYNMDEMKNGEIVNWASGAFLIFNAELYESLNGFDERYFMYYEDVDICYRARYKFNCKVIFLKNISAVHAGAYQNRKVLSPHFRWYLISLFTFLLSKHRKTS</sequence>
<proteinExistence type="inferred from homology"/>
<keyword evidence="3 5" id="KW-0808">Transferase</keyword>
<comment type="caution">
    <text evidence="5">The sequence shown here is derived from an EMBL/GenBank/DDBJ whole genome shotgun (WGS) entry which is preliminary data.</text>
</comment>
<reference evidence="5 6" key="2">
    <citation type="submission" date="2019-01" db="EMBL/GenBank/DDBJ databases">
        <title>Motilimonas pumilus sp. nov., isolated from the gut of sea cucumber (Apostichopus japonicus).</title>
        <authorList>
            <person name="Wang F.-Q."/>
            <person name="Ren L.-H."/>
            <person name="Lin Y.-W."/>
            <person name="Sun G.-H."/>
            <person name="Du Z.-J."/>
            <person name="Zhao J.-X."/>
            <person name="Liu X.-J."/>
            <person name="Liu L.-J."/>
        </authorList>
    </citation>
    <scope>NUCLEOTIDE SEQUENCE [LARGE SCALE GENOMIC DNA]</scope>
    <source>
        <strain evidence="5 6">PLHSC7-2</strain>
    </source>
</reference>
<keyword evidence="6" id="KW-1185">Reference proteome</keyword>
<dbReference type="InterPro" id="IPR001173">
    <property type="entry name" value="Glyco_trans_2-like"/>
</dbReference>
<dbReference type="PANTHER" id="PTHR43179:SF12">
    <property type="entry name" value="GALACTOFURANOSYLTRANSFERASE GLFT2"/>
    <property type="match status" value="1"/>
</dbReference>
<dbReference type="Proteomes" id="UP000283255">
    <property type="component" value="Unassembled WGS sequence"/>
</dbReference>
<comment type="similarity">
    <text evidence="1">Belongs to the glycosyltransferase 2 family.</text>
</comment>
<protein>
    <submittedName>
        <fullName evidence="5">Glycosyltransferase</fullName>
    </submittedName>
</protein>
<dbReference type="Pfam" id="PF00535">
    <property type="entry name" value="Glycos_transf_2"/>
    <property type="match status" value="1"/>
</dbReference>
<keyword evidence="2" id="KW-0328">Glycosyltransferase</keyword>
<dbReference type="SUPFAM" id="SSF53448">
    <property type="entry name" value="Nucleotide-diphospho-sugar transferases"/>
    <property type="match status" value="1"/>
</dbReference>
<dbReference type="Gene3D" id="3.90.550.10">
    <property type="entry name" value="Spore Coat Polysaccharide Biosynthesis Protein SpsA, Chain A"/>
    <property type="match status" value="1"/>
</dbReference>
<evidence type="ECO:0000313" key="6">
    <source>
        <dbReference type="Proteomes" id="UP000283255"/>
    </source>
</evidence>
<reference evidence="5 6" key="1">
    <citation type="submission" date="2018-09" db="EMBL/GenBank/DDBJ databases">
        <authorList>
            <person name="Wang F."/>
        </authorList>
    </citation>
    <scope>NUCLEOTIDE SEQUENCE [LARGE SCALE GENOMIC DNA]</scope>
    <source>
        <strain evidence="5 6">PLHSC7-2</strain>
    </source>
</reference>
<feature type="domain" description="Glycosyltransferase 2-like" evidence="4">
    <location>
        <begin position="36"/>
        <end position="133"/>
    </location>
</feature>
<evidence type="ECO:0000256" key="2">
    <source>
        <dbReference type="ARBA" id="ARBA00022676"/>
    </source>
</evidence>
<dbReference type="RefSeq" id="WP_119909418.1">
    <property type="nucleotide sequence ID" value="NZ_QZCH01000002.1"/>
</dbReference>
<evidence type="ECO:0000259" key="4">
    <source>
        <dbReference type="Pfam" id="PF00535"/>
    </source>
</evidence>
<dbReference type="EMBL" id="QZCH01000002">
    <property type="protein sequence ID" value="RJG50617.1"/>
    <property type="molecule type" value="Genomic_DNA"/>
</dbReference>